<dbReference type="GO" id="GO:0022857">
    <property type="term" value="F:transmembrane transporter activity"/>
    <property type="evidence" value="ECO:0007669"/>
    <property type="project" value="InterPro"/>
</dbReference>
<dbReference type="EMBL" id="MCGN01000009">
    <property type="protein sequence ID" value="ORY93069.1"/>
    <property type="molecule type" value="Genomic_DNA"/>
</dbReference>
<accession>A0A1X2H3T4</accession>
<dbReference type="CDD" id="cd17364">
    <property type="entry name" value="MFS_PhT"/>
    <property type="match status" value="1"/>
</dbReference>
<evidence type="ECO:0000313" key="9">
    <source>
        <dbReference type="Proteomes" id="UP000242180"/>
    </source>
</evidence>
<dbReference type="PANTHER" id="PTHR24064">
    <property type="entry name" value="SOLUTE CARRIER FAMILY 22 MEMBER"/>
    <property type="match status" value="1"/>
</dbReference>
<keyword evidence="4 6" id="KW-0472">Membrane</keyword>
<evidence type="ECO:0000259" key="7">
    <source>
        <dbReference type="PROSITE" id="PS50850"/>
    </source>
</evidence>
<keyword evidence="2 6" id="KW-0812">Transmembrane</keyword>
<sequence length="545" mass="59723">MAEEHYEINQPAPLNVLDDTKKHFTWRQVRTLLISSTGFFMDAYDIFIINLVTPMLGYVYYKDNNNKMPSGIQGPFKGMVSFGQLCGQLTFGFLGDAFGRKAIYGLELGIIILATINCATAASAAVGVGAVGFLGFWRFFLGFGIGGDYPMSSTVASEWASAGRRGQMVSLIFAMQGVGQVAAALVTMILLAIFKGAINSNVDNLDYVWRICIGFGAVPAVMTIYGRLTLPESPRYSVNVKQDEEAARHALERTASFRRRSSVRDPEKDRETHPETEEVSVLASKSHFAKWKNLKVLLGCSLCWFFMDIAFYGTNLNQAIILSLMGFAPRGAGAWDTLFKQALGNLILSLLGALPGYFVTVFLIERIGRLPIQYTGFVLVGVLFIILGAAWTPIRDTSVALFIVLFAIAQFFFNFGPNSTTFVLPAEVFPTRHRAKAHGIASASGKLGAIIATFCFNVLADVGGPQGEGTFIWGVLIIFGCLMLICVVFTHWIPETKGKSLDYFESLDDQIGLTRQPSVPTLSKDSAPRHQDASIPLERISPQSR</sequence>
<dbReference type="InterPro" id="IPR005828">
    <property type="entry name" value="MFS_sugar_transport-like"/>
</dbReference>
<keyword evidence="9" id="KW-1185">Reference proteome</keyword>
<evidence type="ECO:0000256" key="6">
    <source>
        <dbReference type="SAM" id="Phobius"/>
    </source>
</evidence>
<dbReference type="OMA" id="ISHLEWV"/>
<evidence type="ECO:0000256" key="3">
    <source>
        <dbReference type="ARBA" id="ARBA00022989"/>
    </source>
</evidence>
<organism evidence="8 9">
    <name type="scientific">Syncephalastrum racemosum</name>
    <name type="common">Filamentous fungus</name>
    <dbReference type="NCBI Taxonomy" id="13706"/>
    <lineage>
        <taxon>Eukaryota</taxon>
        <taxon>Fungi</taxon>
        <taxon>Fungi incertae sedis</taxon>
        <taxon>Mucoromycota</taxon>
        <taxon>Mucoromycotina</taxon>
        <taxon>Mucoromycetes</taxon>
        <taxon>Mucorales</taxon>
        <taxon>Syncephalastraceae</taxon>
        <taxon>Syncephalastrum</taxon>
    </lineage>
</organism>
<dbReference type="Pfam" id="PF00083">
    <property type="entry name" value="Sugar_tr"/>
    <property type="match status" value="1"/>
</dbReference>
<feature type="transmembrane region" description="Helical" evidence="6">
    <location>
        <begin position="296"/>
        <end position="322"/>
    </location>
</feature>
<comment type="subcellular location">
    <subcellularLocation>
        <location evidence="1">Membrane</location>
        <topology evidence="1">Multi-pass membrane protein</topology>
    </subcellularLocation>
</comment>
<keyword evidence="3 6" id="KW-1133">Transmembrane helix</keyword>
<dbReference type="InterPro" id="IPR036259">
    <property type="entry name" value="MFS_trans_sf"/>
</dbReference>
<feature type="transmembrane region" description="Helical" evidence="6">
    <location>
        <begin position="437"/>
        <end position="459"/>
    </location>
</feature>
<feature type="region of interest" description="Disordered" evidence="5">
    <location>
        <begin position="256"/>
        <end position="276"/>
    </location>
</feature>
<evidence type="ECO:0000256" key="5">
    <source>
        <dbReference type="SAM" id="MobiDB-lite"/>
    </source>
</evidence>
<evidence type="ECO:0000256" key="2">
    <source>
        <dbReference type="ARBA" id="ARBA00022692"/>
    </source>
</evidence>
<reference evidence="8 9" key="1">
    <citation type="submission" date="2016-07" db="EMBL/GenBank/DDBJ databases">
        <title>Pervasive Adenine N6-methylation of Active Genes in Fungi.</title>
        <authorList>
            <consortium name="DOE Joint Genome Institute"/>
            <person name="Mondo S.J."/>
            <person name="Dannebaum R.O."/>
            <person name="Kuo R.C."/>
            <person name="Labutti K."/>
            <person name="Haridas S."/>
            <person name="Kuo A."/>
            <person name="Salamov A."/>
            <person name="Ahrendt S.R."/>
            <person name="Lipzen A."/>
            <person name="Sullivan W."/>
            <person name="Andreopoulos W.B."/>
            <person name="Clum A."/>
            <person name="Lindquist E."/>
            <person name="Daum C."/>
            <person name="Ramamoorthy G.K."/>
            <person name="Gryganskyi A."/>
            <person name="Culley D."/>
            <person name="Magnuson J.K."/>
            <person name="James T.Y."/>
            <person name="O'Malley M.A."/>
            <person name="Stajich J.E."/>
            <person name="Spatafora J.W."/>
            <person name="Visel A."/>
            <person name="Grigoriev I.V."/>
        </authorList>
    </citation>
    <scope>NUCLEOTIDE SEQUENCE [LARGE SCALE GENOMIC DNA]</scope>
    <source>
        <strain evidence="8 9">NRRL 2496</strain>
    </source>
</reference>
<feature type="domain" description="Major facilitator superfamily (MFS) profile" evidence="7">
    <location>
        <begin position="31"/>
        <end position="498"/>
    </location>
</feature>
<feature type="region of interest" description="Disordered" evidence="5">
    <location>
        <begin position="515"/>
        <end position="545"/>
    </location>
</feature>
<dbReference type="GO" id="GO:0016020">
    <property type="term" value="C:membrane"/>
    <property type="evidence" value="ECO:0007669"/>
    <property type="project" value="UniProtKB-SubCell"/>
</dbReference>
<dbReference type="FunCoup" id="A0A1X2H3T4">
    <property type="interactions" value="669"/>
</dbReference>
<feature type="transmembrane region" description="Helical" evidence="6">
    <location>
        <begin position="342"/>
        <end position="364"/>
    </location>
</feature>
<feature type="transmembrane region" description="Helical" evidence="6">
    <location>
        <begin position="43"/>
        <end position="61"/>
    </location>
</feature>
<feature type="transmembrane region" description="Helical" evidence="6">
    <location>
        <begin position="108"/>
        <end position="130"/>
    </location>
</feature>
<proteinExistence type="predicted"/>
<evidence type="ECO:0000256" key="1">
    <source>
        <dbReference type="ARBA" id="ARBA00004141"/>
    </source>
</evidence>
<dbReference type="InterPro" id="IPR020846">
    <property type="entry name" value="MFS_dom"/>
</dbReference>
<gene>
    <name evidence="8" type="ORF">BCR43DRAFT_552383</name>
</gene>
<dbReference type="Gene3D" id="1.20.1250.20">
    <property type="entry name" value="MFS general substrate transporter like domains"/>
    <property type="match status" value="2"/>
</dbReference>
<feature type="transmembrane region" description="Helical" evidence="6">
    <location>
        <begin position="371"/>
        <end position="391"/>
    </location>
</feature>
<dbReference type="PROSITE" id="PS50850">
    <property type="entry name" value="MFS"/>
    <property type="match status" value="1"/>
</dbReference>
<protein>
    <submittedName>
        <fullName evidence="8">Phosphate transporter</fullName>
    </submittedName>
</protein>
<feature type="transmembrane region" description="Helical" evidence="6">
    <location>
        <begin position="397"/>
        <end position="416"/>
    </location>
</feature>
<comment type="caution">
    <text evidence="8">The sequence shown here is derived from an EMBL/GenBank/DDBJ whole genome shotgun (WGS) entry which is preliminary data.</text>
</comment>
<dbReference type="InParanoid" id="A0A1X2H3T4"/>
<dbReference type="AlphaFoldDB" id="A0A1X2H3T4"/>
<dbReference type="Proteomes" id="UP000242180">
    <property type="component" value="Unassembled WGS sequence"/>
</dbReference>
<feature type="compositionally biased region" description="Basic and acidic residues" evidence="5">
    <location>
        <begin position="262"/>
        <end position="276"/>
    </location>
</feature>
<evidence type="ECO:0000256" key="4">
    <source>
        <dbReference type="ARBA" id="ARBA00023136"/>
    </source>
</evidence>
<feature type="compositionally biased region" description="Polar residues" evidence="5">
    <location>
        <begin position="515"/>
        <end position="524"/>
    </location>
</feature>
<evidence type="ECO:0000313" key="8">
    <source>
        <dbReference type="EMBL" id="ORY93069.1"/>
    </source>
</evidence>
<dbReference type="SUPFAM" id="SSF103473">
    <property type="entry name" value="MFS general substrate transporter"/>
    <property type="match status" value="1"/>
</dbReference>
<name>A0A1X2H3T4_SYNRA</name>
<feature type="transmembrane region" description="Helical" evidence="6">
    <location>
        <begin position="471"/>
        <end position="493"/>
    </location>
</feature>
<feature type="transmembrane region" description="Helical" evidence="6">
    <location>
        <begin position="168"/>
        <end position="195"/>
    </location>
</feature>
<dbReference type="STRING" id="13706.A0A1X2H3T4"/>
<feature type="transmembrane region" description="Helical" evidence="6">
    <location>
        <begin position="207"/>
        <end position="225"/>
    </location>
</feature>
<dbReference type="OrthoDB" id="433512at2759"/>